<name>A0A1U7ITN7_9CYAN</name>
<protein>
    <submittedName>
        <fullName evidence="3">Uncharacterized protein</fullName>
    </submittedName>
</protein>
<feature type="chain" id="PRO_5011962213" evidence="2">
    <location>
        <begin position="26"/>
        <end position="80"/>
    </location>
</feature>
<dbReference type="RefSeq" id="WP_073591519.1">
    <property type="nucleotide sequence ID" value="NZ_MRCE01000001.1"/>
</dbReference>
<comment type="caution">
    <text evidence="3">The sequence shown here is derived from an EMBL/GenBank/DDBJ whole genome shotgun (WGS) entry which is preliminary data.</text>
</comment>
<dbReference type="EMBL" id="MRCE01000001">
    <property type="protein sequence ID" value="OKH40845.1"/>
    <property type="molecule type" value="Genomic_DNA"/>
</dbReference>
<reference evidence="3 4" key="1">
    <citation type="submission" date="2016-11" db="EMBL/GenBank/DDBJ databases">
        <title>Draft Genome Sequences of Nine Cyanobacterial Strains from Diverse Habitats.</title>
        <authorList>
            <person name="Zhu T."/>
            <person name="Hou S."/>
            <person name="Lu X."/>
            <person name="Hess W.R."/>
        </authorList>
    </citation>
    <scope>NUCLEOTIDE SEQUENCE [LARGE SCALE GENOMIC DNA]</scope>
    <source>
        <strain evidence="3 4">IAM M-71</strain>
    </source>
</reference>
<feature type="signal peptide" evidence="2">
    <location>
        <begin position="1"/>
        <end position="25"/>
    </location>
</feature>
<dbReference type="STRING" id="454136.NIES2119_00590"/>
<organism evidence="3 4">
    <name type="scientific">[Phormidium ambiguum] IAM M-71</name>
    <dbReference type="NCBI Taxonomy" id="454136"/>
    <lineage>
        <taxon>Bacteria</taxon>
        <taxon>Bacillati</taxon>
        <taxon>Cyanobacteriota</taxon>
        <taxon>Cyanophyceae</taxon>
        <taxon>Oscillatoriophycideae</taxon>
        <taxon>Aerosakkonematales</taxon>
        <taxon>Aerosakkonemataceae</taxon>
        <taxon>Floridanema</taxon>
    </lineage>
</organism>
<evidence type="ECO:0000256" key="2">
    <source>
        <dbReference type="SAM" id="SignalP"/>
    </source>
</evidence>
<feature type="region of interest" description="Disordered" evidence="1">
    <location>
        <begin position="57"/>
        <end position="80"/>
    </location>
</feature>
<proteinExistence type="predicted"/>
<evidence type="ECO:0000313" key="3">
    <source>
        <dbReference type="EMBL" id="OKH40845.1"/>
    </source>
</evidence>
<dbReference type="AlphaFoldDB" id="A0A1U7ITN7"/>
<evidence type="ECO:0000313" key="4">
    <source>
        <dbReference type="Proteomes" id="UP000185860"/>
    </source>
</evidence>
<feature type="compositionally biased region" description="Basic and acidic residues" evidence="1">
    <location>
        <begin position="66"/>
        <end position="80"/>
    </location>
</feature>
<keyword evidence="2" id="KW-0732">Signal</keyword>
<evidence type="ECO:0000256" key="1">
    <source>
        <dbReference type="SAM" id="MobiDB-lite"/>
    </source>
</evidence>
<accession>A0A1U7ITN7</accession>
<sequence length="80" mass="9142">MNPKTLLSLLLAANSSFLIPVVSNATTLENIADNPTQVKRQPIQIEISELNQNQAEEIIESNRNNDYSKDYDQGSRRRRR</sequence>
<dbReference type="Proteomes" id="UP000185860">
    <property type="component" value="Unassembled WGS sequence"/>
</dbReference>
<gene>
    <name evidence="3" type="ORF">NIES2119_00590</name>
</gene>